<gene>
    <name evidence="1" type="ORF">LX32DRAFT_652645</name>
</gene>
<keyword evidence="2" id="KW-1185">Reference proteome</keyword>
<accession>A0AAD9HH64</accession>
<protein>
    <submittedName>
        <fullName evidence="1">Uncharacterized protein</fullName>
    </submittedName>
</protein>
<reference evidence="1" key="1">
    <citation type="submission" date="2021-06" db="EMBL/GenBank/DDBJ databases">
        <title>Comparative genomics, transcriptomics and evolutionary studies reveal genomic signatures of adaptation to plant cell wall in hemibiotrophic fungi.</title>
        <authorList>
            <consortium name="DOE Joint Genome Institute"/>
            <person name="Baroncelli R."/>
            <person name="Diaz J.F."/>
            <person name="Benocci T."/>
            <person name="Peng M."/>
            <person name="Battaglia E."/>
            <person name="Haridas S."/>
            <person name="Andreopoulos W."/>
            <person name="Labutti K."/>
            <person name="Pangilinan J."/>
            <person name="Floch G.L."/>
            <person name="Makela M.R."/>
            <person name="Henrissat B."/>
            <person name="Grigoriev I.V."/>
            <person name="Crouch J.A."/>
            <person name="De Vries R.P."/>
            <person name="Sukno S.A."/>
            <person name="Thon M.R."/>
        </authorList>
    </citation>
    <scope>NUCLEOTIDE SEQUENCE</scope>
    <source>
        <strain evidence="1">MAFF235873</strain>
    </source>
</reference>
<dbReference type="AlphaFoldDB" id="A0AAD9HH64"/>
<sequence>MAEAYPGQAGPGFWAPRMTRMCSGFCITTLANPQSRVSREPEKVLQTSDTKLSGGLHCCGAERTDPKHKGPSANSLLLERHSEDVAESFRDGTQAELATAQVEIFQSLPLFGLEIHSVSRKWARL</sequence>
<proteinExistence type="predicted"/>
<organism evidence="1 2">
    <name type="scientific">Colletotrichum zoysiae</name>
    <dbReference type="NCBI Taxonomy" id="1216348"/>
    <lineage>
        <taxon>Eukaryota</taxon>
        <taxon>Fungi</taxon>
        <taxon>Dikarya</taxon>
        <taxon>Ascomycota</taxon>
        <taxon>Pezizomycotina</taxon>
        <taxon>Sordariomycetes</taxon>
        <taxon>Hypocreomycetidae</taxon>
        <taxon>Glomerellales</taxon>
        <taxon>Glomerellaceae</taxon>
        <taxon>Colletotrichum</taxon>
        <taxon>Colletotrichum graminicola species complex</taxon>
    </lineage>
</organism>
<dbReference type="Proteomes" id="UP001232148">
    <property type="component" value="Unassembled WGS sequence"/>
</dbReference>
<dbReference type="EMBL" id="MU842869">
    <property type="protein sequence ID" value="KAK2029056.1"/>
    <property type="molecule type" value="Genomic_DNA"/>
</dbReference>
<comment type="caution">
    <text evidence="1">The sequence shown here is derived from an EMBL/GenBank/DDBJ whole genome shotgun (WGS) entry which is preliminary data.</text>
</comment>
<evidence type="ECO:0000313" key="1">
    <source>
        <dbReference type="EMBL" id="KAK2029056.1"/>
    </source>
</evidence>
<evidence type="ECO:0000313" key="2">
    <source>
        <dbReference type="Proteomes" id="UP001232148"/>
    </source>
</evidence>
<name>A0AAD9HH64_9PEZI</name>